<evidence type="ECO:0000313" key="11">
    <source>
        <dbReference type="Proteomes" id="UP000026923"/>
    </source>
</evidence>
<keyword evidence="7 9" id="KW-0808">Transferase</keyword>
<evidence type="ECO:0000256" key="3">
    <source>
        <dbReference type="ARBA" id="ARBA00011881"/>
    </source>
</evidence>
<evidence type="ECO:0000256" key="9">
    <source>
        <dbReference type="RuleBase" id="RU362045"/>
    </source>
</evidence>
<reference evidence="10 11" key="1">
    <citation type="journal article" date="2013" name="Genome Announc.">
        <title>Draft Genome of the Nitrogen-Fixing Bacterium Pseudomonas stutzeri Strain KOS6 Isolated from Industrial Hydrocarbon Sludge.</title>
        <authorList>
            <person name="Grigoryeva T.V."/>
            <person name="Laikov A.V."/>
            <person name="Naumova R.P."/>
            <person name="Manolov A.I."/>
            <person name="Larin A.K."/>
            <person name="Karpova I.Y."/>
            <person name="Semashko T.A."/>
            <person name="Alexeev D.G."/>
            <person name="Kostryukova E.S."/>
            <person name="Muller R."/>
            <person name="Govorun V.M."/>
        </authorList>
    </citation>
    <scope>NUCLEOTIDE SEQUENCE [LARGE SCALE GENOMIC DNA]</scope>
    <source>
        <strain evidence="10 11">KOS6</strain>
    </source>
</reference>
<comment type="caution">
    <text evidence="10">The sequence shown here is derived from an EMBL/GenBank/DDBJ whole genome shotgun (WGS) entry which is preliminary data.</text>
</comment>
<comment type="function">
    <text evidence="9">Probably involved in the osmoprotection via the biosynthesis of trehalose. Catalyzes the transfer of glucose from UDP-alpha-D-glucose (UDP-Glc) to D-glucose 6-phosphate (Glc-6-P) to form trehalose-6-phosphate. Acts with retention of the anomeric configuration of the UDP-sugar donor.</text>
</comment>
<dbReference type="AlphaFoldDB" id="A0A061JLZ7"/>
<gene>
    <name evidence="10" type="ORF">B597_020635</name>
</gene>
<dbReference type="InterPro" id="IPR001830">
    <property type="entry name" value="Glyco_trans_20"/>
</dbReference>
<dbReference type="eggNOG" id="COG0380">
    <property type="taxonomic scope" value="Bacteria"/>
</dbReference>
<dbReference type="GO" id="GO:0005992">
    <property type="term" value="P:trehalose biosynthetic process"/>
    <property type="evidence" value="ECO:0007669"/>
    <property type="project" value="UniProtKB-UniRule"/>
</dbReference>
<comment type="pathway">
    <text evidence="1 9">Glycan biosynthesis; trehalose biosynthesis.</text>
</comment>
<dbReference type="RefSeq" id="WP_024161733.1">
    <property type="nucleotide sequence ID" value="NZ_KK020675.1"/>
</dbReference>
<comment type="catalytic activity">
    <reaction evidence="8 9">
        <text>D-glucose 6-phosphate + UDP-alpha-D-glucose = alpha,alpha-trehalose 6-phosphate + UDP + H(+)</text>
        <dbReference type="Rhea" id="RHEA:18889"/>
        <dbReference type="ChEBI" id="CHEBI:15378"/>
        <dbReference type="ChEBI" id="CHEBI:58223"/>
        <dbReference type="ChEBI" id="CHEBI:58429"/>
        <dbReference type="ChEBI" id="CHEBI:58885"/>
        <dbReference type="ChEBI" id="CHEBI:61548"/>
        <dbReference type="EC" id="2.4.1.15"/>
    </reaction>
</comment>
<dbReference type="CDD" id="cd03788">
    <property type="entry name" value="GT20_TPS"/>
    <property type="match status" value="1"/>
</dbReference>
<dbReference type="SUPFAM" id="SSF53756">
    <property type="entry name" value="UDP-Glycosyltransferase/glycogen phosphorylase"/>
    <property type="match status" value="1"/>
</dbReference>
<evidence type="ECO:0000256" key="2">
    <source>
        <dbReference type="ARBA" id="ARBA00008799"/>
    </source>
</evidence>
<dbReference type="Pfam" id="PF00982">
    <property type="entry name" value="Glyco_transf_20"/>
    <property type="match status" value="1"/>
</dbReference>
<evidence type="ECO:0000256" key="6">
    <source>
        <dbReference type="ARBA" id="ARBA00022676"/>
    </source>
</evidence>
<evidence type="ECO:0000256" key="8">
    <source>
        <dbReference type="ARBA" id="ARBA00048039"/>
    </source>
</evidence>
<dbReference type="EMBL" id="AMCZ02000042">
    <property type="protein sequence ID" value="EWC39340.1"/>
    <property type="molecule type" value="Genomic_DNA"/>
</dbReference>
<evidence type="ECO:0000256" key="4">
    <source>
        <dbReference type="ARBA" id="ARBA00012538"/>
    </source>
</evidence>
<dbReference type="PANTHER" id="PTHR10788">
    <property type="entry name" value="TREHALOSE-6-PHOSPHATE SYNTHASE"/>
    <property type="match status" value="1"/>
</dbReference>
<evidence type="ECO:0000256" key="7">
    <source>
        <dbReference type="ARBA" id="ARBA00022679"/>
    </source>
</evidence>
<dbReference type="NCBIfam" id="TIGR02400">
    <property type="entry name" value="trehalose_OtsA"/>
    <property type="match status" value="1"/>
</dbReference>
<sequence length="471" mass="53904">MSRLVVVSNRVAPIKPGKVAAGGLAVGVYDALRQAGGIWFGWSGEISATPTIDTEEVGNITYVTLPLNKRDYDQYYRGFSNATLWPIFHYRIDLARYSREEYDGYRRVNGMLAEKLKPLLKPDDIIWIHDYHLIPFAEACRQLGIRNRIGFFLHIPFPAPEILTAIPPHNELLKTFCYYDLIGFQTDTDRLAFQDYITREVRGVIEPDGSLTAYGQNFRAGVYPIGVVPDEIQRLAENYKGRAHPMRRASDKRRQTIISVDRLDYSKGLVERFRAYEEFLDRYPTHRNNVEFLQIAPTSRSDVRTYQHIREQLQSQAGHLNGRLSDLDWTPLHYLNKSYDRRVLMGLFRTADVGFVTPLRDGMNLVAKEYVAAQDPQDPGVLVLSRFAGAARELTSALIVNPYDCVGMAEALDRALSMPLAERKDRYEHMMRAIRAADLDAWRDNFLRDLRSFVSLPSPSVIEPEVLVEPE</sequence>
<comment type="similarity">
    <text evidence="2 9">Belongs to the glycosyltransferase 20 family.</text>
</comment>
<evidence type="ECO:0000313" key="10">
    <source>
        <dbReference type="EMBL" id="EWC39340.1"/>
    </source>
</evidence>
<dbReference type="EC" id="2.4.1.15" evidence="4 9"/>
<accession>A0A061JLZ7</accession>
<dbReference type="OrthoDB" id="9815690at2"/>
<name>A0A061JLZ7_STUST</name>
<proteinExistence type="inferred from homology"/>
<dbReference type="InterPro" id="IPR012766">
    <property type="entry name" value="Trehalose_OtsA"/>
</dbReference>
<dbReference type="Gene3D" id="3.40.50.2000">
    <property type="entry name" value="Glycogen Phosphorylase B"/>
    <property type="match status" value="2"/>
</dbReference>
<dbReference type="PANTHER" id="PTHR10788:SF106">
    <property type="entry name" value="BCDNA.GH08860"/>
    <property type="match status" value="1"/>
</dbReference>
<dbReference type="Proteomes" id="UP000026923">
    <property type="component" value="Unassembled WGS sequence"/>
</dbReference>
<evidence type="ECO:0000256" key="1">
    <source>
        <dbReference type="ARBA" id="ARBA00005199"/>
    </source>
</evidence>
<dbReference type="HOGENOM" id="CLU_002351_7_1_6"/>
<organism evidence="10 11">
    <name type="scientific">Stutzerimonas stutzeri KOS6</name>
    <dbReference type="NCBI Taxonomy" id="1218352"/>
    <lineage>
        <taxon>Bacteria</taxon>
        <taxon>Pseudomonadati</taxon>
        <taxon>Pseudomonadota</taxon>
        <taxon>Gammaproteobacteria</taxon>
        <taxon>Pseudomonadales</taxon>
        <taxon>Pseudomonadaceae</taxon>
        <taxon>Stutzerimonas</taxon>
    </lineage>
</organism>
<dbReference type="GO" id="GO:0003825">
    <property type="term" value="F:alpha,alpha-trehalose-phosphate synthase (UDP-forming) activity"/>
    <property type="evidence" value="ECO:0007669"/>
    <property type="project" value="UniProtKB-UniRule"/>
</dbReference>
<evidence type="ECO:0000256" key="5">
    <source>
        <dbReference type="ARBA" id="ARBA00018539"/>
    </source>
</evidence>
<keyword evidence="6 9" id="KW-0328">Glycosyltransferase</keyword>
<protein>
    <recommendedName>
        <fullName evidence="5 9">Trehalose-6-phosphate synthase</fullName>
        <ecNumber evidence="4 9">2.4.1.15</ecNumber>
    </recommendedName>
    <alternativeName>
        <fullName evidence="9">Osmoregulatory trehalose synthesis protein A</fullName>
    </alternativeName>
    <alternativeName>
        <fullName evidence="9">UDP-glucose-glucosephosphate glucosyltransferase</fullName>
    </alternativeName>
</protein>
<dbReference type="FunFam" id="3.40.50.2000:FF:000024">
    <property type="entry name" value="Trehalose-6-phosphate synthase"/>
    <property type="match status" value="1"/>
</dbReference>
<comment type="subunit">
    <text evidence="3 9">Homotetramer.</text>
</comment>
<dbReference type="UniPathway" id="UPA00299"/>